<evidence type="ECO:0000313" key="1">
    <source>
        <dbReference type="EMBL" id="TFK67300.1"/>
    </source>
</evidence>
<accession>A0ACD3ANF1</accession>
<proteinExistence type="predicted"/>
<organism evidence="1 2">
    <name type="scientific">Pluteus cervinus</name>
    <dbReference type="NCBI Taxonomy" id="181527"/>
    <lineage>
        <taxon>Eukaryota</taxon>
        <taxon>Fungi</taxon>
        <taxon>Dikarya</taxon>
        <taxon>Basidiomycota</taxon>
        <taxon>Agaricomycotina</taxon>
        <taxon>Agaricomycetes</taxon>
        <taxon>Agaricomycetidae</taxon>
        <taxon>Agaricales</taxon>
        <taxon>Pluteineae</taxon>
        <taxon>Pluteaceae</taxon>
        <taxon>Pluteus</taxon>
    </lineage>
</organism>
<sequence>MSSSFQLPDLLGLTGSFELRTNRHCRFVTDASEKWFQELPEGVLTAEESARYKPTKAGLLAALCFPTCDLPQLRLLTDFLFVLIVCHERVMGALSPADCGWVTHEMDEDPDPVQCLTKHAVFGHLVPSFSKLVDPQKVRKDWSTRFCLAFHNYHSGQVELVASNSDLKAHGKSSTLDQGADAFLELRRKVGGWDILFLLHEALEDIRYEGATDQELDTLEEIMASTGDTLSWILDIAAYNADQSHNNPHNLISVFMSRNHLSLQGAINYAANQIKKRLSSLESMESLLFSPNSDSRSRPHHSLAAWLPLQLNWTSAPAMTKNPTHMDPRPPEALEDLRSVVQNRKDSIVGVSNWIYETELYFGTKGEEVRIFGWVFLTPPAVPETMTGN</sequence>
<keyword evidence="2" id="KW-1185">Reference proteome</keyword>
<evidence type="ECO:0000313" key="2">
    <source>
        <dbReference type="Proteomes" id="UP000308600"/>
    </source>
</evidence>
<dbReference type="EMBL" id="ML208379">
    <property type="protein sequence ID" value="TFK67300.1"/>
    <property type="molecule type" value="Genomic_DNA"/>
</dbReference>
<reference evidence="1 2" key="1">
    <citation type="journal article" date="2019" name="Nat. Ecol. Evol.">
        <title>Megaphylogeny resolves global patterns of mushroom evolution.</title>
        <authorList>
            <person name="Varga T."/>
            <person name="Krizsan K."/>
            <person name="Foldi C."/>
            <person name="Dima B."/>
            <person name="Sanchez-Garcia M."/>
            <person name="Sanchez-Ramirez S."/>
            <person name="Szollosi G.J."/>
            <person name="Szarkandi J.G."/>
            <person name="Papp V."/>
            <person name="Albert L."/>
            <person name="Andreopoulos W."/>
            <person name="Angelini C."/>
            <person name="Antonin V."/>
            <person name="Barry K.W."/>
            <person name="Bougher N.L."/>
            <person name="Buchanan P."/>
            <person name="Buyck B."/>
            <person name="Bense V."/>
            <person name="Catcheside P."/>
            <person name="Chovatia M."/>
            <person name="Cooper J."/>
            <person name="Damon W."/>
            <person name="Desjardin D."/>
            <person name="Finy P."/>
            <person name="Geml J."/>
            <person name="Haridas S."/>
            <person name="Hughes K."/>
            <person name="Justo A."/>
            <person name="Karasinski D."/>
            <person name="Kautmanova I."/>
            <person name="Kiss B."/>
            <person name="Kocsube S."/>
            <person name="Kotiranta H."/>
            <person name="LaButti K.M."/>
            <person name="Lechner B.E."/>
            <person name="Liimatainen K."/>
            <person name="Lipzen A."/>
            <person name="Lukacs Z."/>
            <person name="Mihaltcheva S."/>
            <person name="Morgado L.N."/>
            <person name="Niskanen T."/>
            <person name="Noordeloos M.E."/>
            <person name="Ohm R.A."/>
            <person name="Ortiz-Santana B."/>
            <person name="Ovrebo C."/>
            <person name="Racz N."/>
            <person name="Riley R."/>
            <person name="Savchenko A."/>
            <person name="Shiryaev A."/>
            <person name="Soop K."/>
            <person name="Spirin V."/>
            <person name="Szebenyi C."/>
            <person name="Tomsovsky M."/>
            <person name="Tulloss R.E."/>
            <person name="Uehling J."/>
            <person name="Grigoriev I.V."/>
            <person name="Vagvolgyi C."/>
            <person name="Papp T."/>
            <person name="Martin F.M."/>
            <person name="Miettinen O."/>
            <person name="Hibbett D.S."/>
            <person name="Nagy L.G."/>
        </authorList>
    </citation>
    <scope>NUCLEOTIDE SEQUENCE [LARGE SCALE GENOMIC DNA]</scope>
    <source>
        <strain evidence="1 2">NL-1719</strain>
    </source>
</reference>
<dbReference type="Proteomes" id="UP000308600">
    <property type="component" value="Unassembled WGS sequence"/>
</dbReference>
<gene>
    <name evidence="1" type="ORF">BDN72DRAFT_106778</name>
</gene>
<protein>
    <submittedName>
        <fullName evidence="1">Uncharacterized protein</fullName>
    </submittedName>
</protein>
<name>A0ACD3ANF1_9AGAR</name>